<dbReference type="GO" id="GO:0000976">
    <property type="term" value="F:transcription cis-regulatory region binding"/>
    <property type="evidence" value="ECO:0007669"/>
    <property type="project" value="TreeGrafter"/>
</dbReference>
<dbReference type="GO" id="GO:0008270">
    <property type="term" value="F:zinc ion binding"/>
    <property type="evidence" value="ECO:0007669"/>
    <property type="project" value="UniProtKB-KW"/>
</dbReference>
<dbReference type="OrthoDB" id="785138at2759"/>
<dbReference type="AlphaFoldDB" id="A0A8K0N0T2"/>
<evidence type="ECO:0000256" key="7">
    <source>
        <dbReference type="PROSITE-ProRule" id="PRU00042"/>
    </source>
</evidence>
<sequence length="192" mass="21579">MTRSKTPSPPFITWSLTGKRGRKSPQPQPTHREPESQERDIARFLLTLSSPPPVPDRDLHRLGEAVADSDGCRWDGGGRERIRRRRRRRRVTTKALVHECSLCPKRFQTGRALGGHMKSHWERDLHGRVVKKKTRTLRSLLGLGLGLRFGLELDLPSPSPPNPKLGVFSSEGREGDEECNGDSLAEDPLLPS</sequence>
<evidence type="ECO:0000256" key="5">
    <source>
        <dbReference type="ARBA" id="ARBA00023015"/>
    </source>
</evidence>
<dbReference type="Proteomes" id="UP000797356">
    <property type="component" value="Chromosome 4"/>
</dbReference>
<evidence type="ECO:0000256" key="2">
    <source>
        <dbReference type="ARBA" id="ARBA00022737"/>
    </source>
</evidence>
<evidence type="ECO:0000256" key="4">
    <source>
        <dbReference type="ARBA" id="ARBA00022833"/>
    </source>
</evidence>
<dbReference type="InterPro" id="IPR044653">
    <property type="entry name" value="AZF1/2/3-like"/>
</dbReference>
<dbReference type="PANTHER" id="PTHR45988">
    <property type="entry name" value="C2H2 TYPE ZINC FINGER TRANSCRIPTION FACTOR FAMILY-RELATED"/>
    <property type="match status" value="1"/>
</dbReference>
<reference evidence="10" key="2">
    <citation type="submission" date="2019-07" db="EMBL/GenBank/DDBJ databases">
        <authorList>
            <person name="Yang Y."/>
            <person name="Bocs S."/>
            <person name="Baudouin L."/>
        </authorList>
    </citation>
    <scope>NUCLEOTIDE SEQUENCE</scope>
    <source>
        <tissue evidence="10">Spear leaf of Hainan Tall coconut</tissue>
    </source>
</reference>
<gene>
    <name evidence="10" type="ORF">COCNU_04G013540</name>
</gene>
<evidence type="ECO:0000256" key="1">
    <source>
        <dbReference type="ARBA" id="ARBA00022723"/>
    </source>
</evidence>
<keyword evidence="2" id="KW-0677">Repeat</keyword>
<dbReference type="Pfam" id="PF13912">
    <property type="entry name" value="zf-C2H2_6"/>
    <property type="match status" value="1"/>
</dbReference>
<reference evidence="10" key="1">
    <citation type="journal article" date="2017" name="Gigascience">
        <title>The genome draft of coconut (Cocos nucifera).</title>
        <authorList>
            <person name="Xiao Y."/>
            <person name="Xu P."/>
            <person name="Fan H."/>
            <person name="Baudouin L."/>
            <person name="Xia W."/>
            <person name="Bocs S."/>
            <person name="Xu J."/>
            <person name="Li Q."/>
            <person name="Guo A."/>
            <person name="Zhou L."/>
            <person name="Li J."/>
            <person name="Wu Y."/>
            <person name="Ma Z."/>
            <person name="Armero A."/>
            <person name="Issali A.E."/>
            <person name="Liu N."/>
            <person name="Peng M."/>
            <person name="Yang Y."/>
        </authorList>
    </citation>
    <scope>NUCLEOTIDE SEQUENCE</scope>
    <source>
        <tissue evidence="10">Spear leaf of Hainan Tall coconut</tissue>
    </source>
</reference>
<evidence type="ECO:0000259" key="9">
    <source>
        <dbReference type="PROSITE" id="PS50157"/>
    </source>
</evidence>
<evidence type="ECO:0000313" key="11">
    <source>
        <dbReference type="Proteomes" id="UP000797356"/>
    </source>
</evidence>
<dbReference type="PROSITE" id="PS00028">
    <property type="entry name" value="ZINC_FINGER_C2H2_1"/>
    <property type="match status" value="1"/>
</dbReference>
<evidence type="ECO:0000256" key="8">
    <source>
        <dbReference type="SAM" id="MobiDB-lite"/>
    </source>
</evidence>
<feature type="domain" description="C2H2-type" evidence="9">
    <location>
        <begin position="98"/>
        <end position="120"/>
    </location>
</feature>
<name>A0A8K0N0T2_COCNU</name>
<evidence type="ECO:0000256" key="6">
    <source>
        <dbReference type="ARBA" id="ARBA00023163"/>
    </source>
</evidence>
<dbReference type="InterPro" id="IPR013087">
    <property type="entry name" value="Znf_C2H2_type"/>
</dbReference>
<keyword evidence="5" id="KW-0805">Transcription regulation</keyword>
<dbReference type="InterPro" id="IPR036236">
    <property type="entry name" value="Znf_C2H2_sf"/>
</dbReference>
<keyword evidence="3 7" id="KW-0863">Zinc-finger</keyword>
<dbReference type="SUPFAM" id="SSF57667">
    <property type="entry name" value="beta-beta-alpha zinc fingers"/>
    <property type="match status" value="1"/>
</dbReference>
<dbReference type="PROSITE" id="PS50157">
    <property type="entry name" value="ZINC_FINGER_C2H2_2"/>
    <property type="match status" value="1"/>
</dbReference>
<feature type="region of interest" description="Disordered" evidence="8">
    <location>
        <begin position="154"/>
        <end position="192"/>
    </location>
</feature>
<protein>
    <submittedName>
        <fullName evidence="10">Zinc finger protein ZAT10-like</fullName>
    </submittedName>
</protein>
<dbReference type="GO" id="GO:0005634">
    <property type="term" value="C:nucleus"/>
    <property type="evidence" value="ECO:0007669"/>
    <property type="project" value="TreeGrafter"/>
</dbReference>
<dbReference type="GO" id="GO:0003700">
    <property type="term" value="F:DNA-binding transcription factor activity"/>
    <property type="evidence" value="ECO:0007669"/>
    <property type="project" value="InterPro"/>
</dbReference>
<keyword evidence="4" id="KW-0862">Zinc</keyword>
<accession>A0A8K0N0T2</accession>
<keyword evidence="11" id="KW-1185">Reference proteome</keyword>
<organism evidence="10 11">
    <name type="scientific">Cocos nucifera</name>
    <name type="common">Coconut palm</name>
    <dbReference type="NCBI Taxonomy" id="13894"/>
    <lineage>
        <taxon>Eukaryota</taxon>
        <taxon>Viridiplantae</taxon>
        <taxon>Streptophyta</taxon>
        <taxon>Embryophyta</taxon>
        <taxon>Tracheophyta</taxon>
        <taxon>Spermatophyta</taxon>
        <taxon>Magnoliopsida</taxon>
        <taxon>Liliopsida</taxon>
        <taxon>Arecaceae</taxon>
        <taxon>Arecoideae</taxon>
        <taxon>Cocoseae</taxon>
        <taxon>Attaleinae</taxon>
        <taxon>Cocos</taxon>
    </lineage>
</organism>
<evidence type="ECO:0000256" key="3">
    <source>
        <dbReference type="ARBA" id="ARBA00022771"/>
    </source>
</evidence>
<evidence type="ECO:0000313" key="10">
    <source>
        <dbReference type="EMBL" id="KAG1339048.1"/>
    </source>
</evidence>
<feature type="region of interest" description="Disordered" evidence="8">
    <location>
        <begin position="1"/>
        <end position="37"/>
    </location>
</feature>
<keyword evidence="1" id="KW-0479">Metal-binding</keyword>
<proteinExistence type="predicted"/>
<dbReference type="EMBL" id="CM017875">
    <property type="protein sequence ID" value="KAG1339048.1"/>
    <property type="molecule type" value="Genomic_DNA"/>
</dbReference>
<dbReference type="PANTHER" id="PTHR45988:SF1">
    <property type="entry name" value="ZINC FINGER PROTEIN AZF2"/>
    <property type="match status" value="1"/>
</dbReference>
<comment type="caution">
    <text evidence="10">The sequence shown here is derived from an EMBL/GenBank/DDBJ whole genome shotgun (WGS) entry which is preliminary data.</text>
</comment>
<keyword evidence="6" id="KW-0804">Transcription</keyword>